<dbReference type="AlphaFoldDB" id="A0A2I1GT70"/>
<comment type="caution">
    <text evidence="1">The sequence shown here is derived from an EMBL/GenBank/DDBJ whole genome shotgun (WGS) entry which is preliminary data.</text>
</comment>
<dbReference type="EMBL" id="LLXI01000789">
    <property type="protein sequence ID" value="PKY49829.1"/>
    <property type="molecule type" value="Genomic_DNA"/>
</dbReference>
<evidence type="ECO:0000313" key="1">
    <source>
        <dbReference type="EMBL" id="PKY49829.1"/>
    </source>
</evidence>
<dbReference type="Proteomes" id="UP000234323">
    <property type="component" value="Unassembled WGS sequence"/>
</dbReference>
<proteinExistence type="predicted"/>
<evidence type="ECO:0000313" key="2">
    <source>
        <dbReference type="Proteomes" id="UP000234323"/>
    </source>
</evidence>
<gene>
    <name evidence="1" type="ORF">RhiirA4_423256</name>
</gene>
<keyword evidence="2" id="KW-1185">Reference proteome</keyword>
<reference evidence="1 2" key="1">
    <citation type="submission" date="2015-10" db="EMBL/GenBank/DDBJ databases">
        <title>Genome analyses suggest a sexual origin of heterokaryosis in a supposedly ancient asexual fungus.</title>
        <authorList>
            <person name="Ropars J."/>
            <person name="Sedzielewska K."/>
            <person name="Noel J."/>
            <person name="Charron P."/>
            <person name="Farinelli L."/>
            <person name="Marton T."/>
            <person name="Kruger M."/>
            <person name="Pelin A."/>
            <person name="Brachmann A."/>
            <person name="Corradi N."/>
        </authorList>
    </citation>
    <scope>NUCLEOTIDE SEQUENCE [LARGE SCALE GENOMIC DNA]</scope>
    <source>
        <strain evidence="1 2">A4</strain>
    </source>
</reference>
<name>A0A2I1GT70_9GLOM</name>
<protein>
    <submittedName>
        <fullName evidence="1">Uncharacterized protein</fullName>
    </submittedName>
</protein>
<organism evidence="1 2">
    <name type="scientific">Rhizophagus irregularis</name>
    <dbReference type="NCBI Taxonomy" id="588596"/>
    <lineage>
        <taxon>Eukaryota</taxon>
        <taxon>Fungi</taxon>
        <taxon>Fungi incertae sedis</taxon>
        <taxon>Mucoromycota</taxon>
        <taxon>Glomeromycotina</taxon>
        <taxon>Glomeromycetes</taxon>
        <taxon>Glomerales</taxon>
        <taxon>Glomeraceae</taxon>
        <taxon>Rhizophagus</taxon>
    </lineage>
</organism>
<sequence length="168" mass="20094">MFNLEKRKILKHNEQWSIALEKTKQYINQFIRKGNRVLWKLLLKDIGEFHKFYFASKFLGSSSFTVKGSKINLSNTLNIQKKLHYQILRIMPDYLYLIPIFSFNTKTSNQNKPTKQFHHVIKCDKYESSDRCRNFDRGFSYNLIYKKHQNVFLGQAGSRLNIRQAHKL</sequence>
<accession>A0A2I1GT70</accession>